<dbReference type="EMBL" id="JPRF03000030">
    <property type="protein sequence ID" value="OEV36140.1"/>
    <property type="molecule type" value="Genomic_DNA"/>
</dbReference>
<accession>A0A1E7N624</accession>
<evidence type="ECO:0000256" key="1">
    <source>
        <dbReference type="SAM" id="MobiDB-lite"/>
    </source>
</evidence>
<reference evidence="3 4" key="2">
    <citation type="submission" date="2014-07" db="EMBL/GenBank/DDBJ databases">
        <authorList>
            <person name="Zhang J.E."/>
            <person name="Yang H."/>
            <person name="Guo J."/>
            <person name="Deng Z."/>
            <person name="Luo H."/>
            <person name="Luo M."/>
            <person name="Zhao B."/>
        </authorList>
    </citation>
    <scope>NUCLEOTIDE SEQUENCE [LARGE SCALE GENOMIC DNA]</scope>
    <source>
        <strain evidence="3">ATCC 10762</strain>
        <strain evidence="4">ATCC 10762 / DSM 40127 / CCM 3239 / JCM 4008 / LMG 5968 / NBRC 12843 / NCIMB 8234 / A-377</strain>
    </source>
</reference>
<dbReference type="Proteomes" id="UP000610124">
    <property type="component" value="Unassembled WGS sequence"/>
</dbReference>
<dbReference type="KEGG" id="kau:B6264_15205"/>
<dbReference type="EMBL" id="BMUB01000028">
    <property type="protein sequence ID" value="GGV02607.1"/>
    <property type="molecule type" value="Genomic_DNA"/>
</dbReference>
<name>A0A1E7N624_KITAU</name>
<evidence type="ECO:0000313" key="3">
    <source>
        <dbReference type="EMBL" id="OEV36140.1"/>
    </source>
</evidence>
<reference evidence="2 5" key="1">
    <citation type="journal article" date="2014" name="Int. J. Syst. Evol. Microbiol.">
        <title>Complete genome sequence of Corynebacterium casei LMG S-19264T (=DSM 44701T), isolated from a smear-ripened cheese.</title>
        <authorList>
            <consortium name="US DOE Joint Genome Institute (JGI-PGF)"/>
            <person name="Walter F."/>
            <person name="Albersmeier A."/>
            <person name="Kalinowski J."/>
            <person name="Ruckert C."/>
        </authorList>
    </citation>
    <scope>NUCLEOTIDE SEQUENCE [LARGE SCALE GENOMIC DNA]</scope>
    <source>
        <strain evidence="2 5">JCM 4434</strain>
    </source>
</reference>
<comment type="caution">
    <text evidence="3">The sequence shown here is derived from an EMBL/GenBank/DDBJ whole genome shotgun (WGS) entry which is preliminary data.</text>
</comment>
<proteinExistence type="predicted"/>
<protein>
    <submittedName>
        <fullName evidence="3">Uncharacterized protein</fullName>
    </submittedName>
</protein>
<dbReference type="Proteomes" id="UP000037395">
    <property type="component" value="Unassembled WGS sequence"/>
</dbReference>
<feature type="region of interest" description="Disordered" evidence="1">
    <location>
        <begin position="1"/>
        <end position="36"/>
    </location>
</feature>
<keyword evidence="4" id="KW-1185">Reference proteome</keyword>
<sequence length="78" mass="8339">MVPAIREPRCHRRERQPVPGRDDSFGHFGDPQARYPDQLSGQVARDVRPACEVAVQASELVVGDGGGEGVDAELEAGA</sequence>
<dbReference type="AlphaFoldDB" id="A0A1E7N624"/>
<accession>A0A8H9I122</accession>
<reference evidence="3" key="4">
    <citation type="submission" date="2016-08" db="EMBL/GenBank/DDBJ databases">
        <title>Sequencing, Assembly and Comparative Genomics of S. aureofaciens ATCC 10762.</title>
        <authorList>
            <person name="Gradnigo J.S."/>
            <person name="Johnson N."/>
            <person name="Somerville G.A."/>
        </authorList>
    </citation>
    <scope>NUCLEOTIDE SEQUENCE [LARGE SCALE GENOMIC DNA]</scope>
    <source>
        <strain evidence="3">ATCC 10762</strain>
    </source>
</reference>
<reference evidence="2" key="5">
    <citation type="submission" date="2020-09" db="EMBL/GenBank/DDBJ databases">
        <authorList>
            <person name="Sun Q."/>
            <person name="Ohkuma M."/>
        </authorList>
    </citation>
    <scope>NUCLEOTIDE SEQUENCE</scope>
    <source>
        <strain evidence="2">JCM 4434</strain>
    </source>
</reference>
<evidence type="ECO:0000313" key="2">
    <source>
        <dbReference type="EMBL" id="GGV02607.1"/>
    </source>
</evidence>
<organism evidence="3 4">
    <name type="scientific">Kitasatospora aureofaciens</name>
    <name type="common">Streptomyces aureofaciens</name>
    <dbReference type="NCBI Taxonomy" id="1894"/>
    <lineage>
        <taxon>Bacteria</taxon>
        <taxon>Bacillati</taxon>
        <taxon>Actinomycetota</taxon>
        <taxon>Actinomycetes</taxon>
        <taxon>Kitasatosporales</taxon>
        <taxon>Streptomycetaceae</taxon>
        <taxon>Kitasatospora</taxon>
    </lineage>
</organism>
<evidence type="ECO:0000313" key="4">
    <source>
        <dbReference type="Proteomes" id="UP000037395"/>
    </source>
</evidence>
<reference evidence="4" key="3">
    <citation type="submission" date="2016-08" db="EMBL/GenBank/DDBJ databases">
        <title>Sequencing, assembly and comparative genomics of S. aureofaciens ATCC 10762.</title>
        <authorList>
            <person name="Gradnigo J.S."/>
            <person name="Johnson N."/>
            <person name="Somerville G.A."/>
        </authorList>
    </citation>
    <scope>NUCLEOTIDE SEQUENCE [LARGE SCALE GENOMIC DNA]</scope>
    <source>
        <strain evidence="4">ATCC 10762 / DSM 40127 / CCM 3239 / JCM 4008 / LMG 5968 / NBRC 12843 / NCIMB 8234 / A-377</strain>
    </source>
</reference>
<gene>
    <name evidence="2" type="ORF">GCM10010502_66550</name>
    <name evidence="3" type="ORF">HS99_0031225</name>
</gene>
<evidence type="ECO:0000313" key="5">
    <source>
        <dbReference type="Proteomes" id="UP000610124"/>
    </source>
</evidence>